<comment type="caution">
    <text evidence="1">The sequence shown here is derived from an EMBL/GenBank/DDBJ whole genome shotgun (WGS) entry which is preliminary data.</text>
</comment>
<organism evidence="1 2">
    <name type="scientific">Dryococelus australis</name>
    <dbReference type="NCBI Taxonomy" id="614101"/>
    <lineage>
        <taxon>Eukaryota</taxon>
        <taxon>Metazoa</taxon>
        <taxon>Ecdysozoa</taxon>
        <taxon>Arthropoda</taxon>
        <taxon>Hexapoda</taxon>
        <taxon>Insecta</taxon>
        <taxon>Pterygota</taxon>
        <taxon>Neoptera</taxon>
        <taxon>Polyneoptera</taxon>
        <taxon>Phasmatodea</taxon>
        <taxon>Verophasmatodea</taxon>
        <taxon>Anareolatae</taxon>
        <taxon>Phasmatidae</taxon>
        <taxon>Eurycanthinae</taxon>
        <taxon>Dryococelus</taxon>
    </lineage>
</organism>
<evidence type="ECO:0000313" key="1">
    <source>
        <dbReference type="EMBL" id="KAJ8869593.1"/>
    </source>
</evidence>
<accession>A0ABQ9GDS4</accession>
<dbReference type="EMBL" id="JARBHB010000013">
    <property type="protein sequence ID" value="KAJ8869593.1"/>
    <property type="molecule type" value="Genomic_DNA"/>
</dbReference>
<keyword evidence="2" id="KW-1185">Reference proteome</keyword>
<protein>
    <submittedName>
        <fullName evidence="1">Uncharacterized protein</fullName>
    </submittedName>
</protein>
<sequence length="70" mass="8050">MRWEEIENLKKFKQIKKDIASLTRLTDKLAQKAEDHGDMTLIASSNALHRTEKEKIAQVDNLKKASLECP</sequence>
<evidence type="ECO:0000313" key="2">
    <source>
        <dbReference type="Proteomes" id="UP001159363"/>
    </source>
</evidence>
<proteinExistence type="predicted"/>
<name>A0ABQ9GDS4_9NEOP</name>
<gene>
    <name evidence="1" type="ORF">PR048_028585</name>
</gene>
<reference evidence="1 2" key="1">
    <citation type="submission" date="2023-02" db="EMBL/GenBank/DDBJ databases">
        <title>LHISI_Scaffold_Assembly.</title>
        <authorList>
            <person name="Stuart O.P."/>
            <person name="Cleave R."/>
            <person name="Magrath M.J.L."/>
            <person name="Mikheyev A.S."/>
        </authorList>
    </citation>
    <scope>NUCLEOTIDE SEQUENCE [LARGE SCALE GENOMIC DNA]</scope>
    <source>
        <strain evidence="1">Daus_M_001</strain>
        <tissue evidence="1">Leg muscle</tissue>
    </source>
</reference>
<dbReference type="Proteomes" id="UP001159363">
    <property type="component" value="Chromosome 12"/>
</dbReference>